<name>K0IN52_NITGG</name>
<evidence type="ECO:0000256" key="7">
    <source>
        <dbReference type="ARBA" id="ARBA00038897"/>
    </source>
</evidence>
<dbReference type="Gene3D" id="1.10.45.10">
    <property type="entry name" value="Vanillyl-alcohol Oxidase, Chain A, domain 4"/>
    <property type="match status" value="1"/>
</dbReference>
<dbReference type="InterPro" id="IPR006094">
    <property type="entry name" value="Oxid_FAD_bind_N"/>
</dbReference>
<dbReference type="Pfam" id="PF01565">
    <property type="entry name" value="FAD_binding_4"/>
    <property type="match status" value="1"/>
</dbReference>
<evidence type="ECO:0000313" key="10">
    <source>
        <dbReference type="Proteomes" id="UP000008037"/>
    </source>
</evidence>
<dbReference type="InterPro" id="IPR016164">
    <property type="entry name" value="FAD-linked_Oxase-like_C"/>
</dbReference>
<dbReference type="GO" id="GO:1903457">
    <property type="term" value="P:lactate catabolic process"/>
    <property type="evidence" value="ECO:0007669"/>
    <property type="project" value="TreeGrafter"/>
</dbReference>
<dbReference type="Proteomes" id="UP000008037">
    <property type="component" value="Chromosome"/>
</dbReference>
<evidence type="ECO:0000256" key="5">
    <source>
        <dbReference type="ARBA" id="ARBA00022946"/>
    </source>
</evidence>
<dbReference type="InterPro" id="IPR016166">
    <property type="entry name" value="FAD-bd_PCMH"/>
</dbReference>
<organism evidence="9 10">
    <name type="scientific">Nitrososphaera gargensis (strain Ga9.2)</name>
    <dbReference type="NCBI Taxonomy" id="1237085"/>
    <lineage>
        <taxon>Archaea</taxon>
        <taxon>Nitrososphaerota</taxon>
        <taxon>Nitrososphaeria</taxon>
        <taxon>Nitrososphaerales</taxon>
        <taxon>Nitrososphaeraceae</taxon>
        <taxon>Nitrososphaera</taxon>
    </lineage>
</organism>
<dbReference type="PANTHER" id="PTHR11748:SF111">
    <property type="entry name" value="D-LACTATE DEHYDROGENASE, MITOCHONDRIAL-RELATED"/>
    <property type="match status" value="1"/>
</dbReference>
<dbReference type="FunCoup" id="K0IN52">
    <property type="interactions" value="118"/>
</dbReference>
<keyword evidence="5" id="KW-0809">Transit peptide</keyword>
<keyword evidence="10" id="KW-1185">Reference proteome</keyword>
<dbReference type="GO" id="GO:0071949">
    <property type="term" value="F:FAD binding"/>
    <property type="evidence" value="ECO:0007669"/>
    <property type="project" value="InterPro"/>
</dbReference>
<comment type="cofactor">
    <cofactor evidence="1">
        <name>FAD</name>
        <dbReference type="ChEBI" id="CHEBI:57692"/>
    </cofactor>
</comment>
<evidence type="ECO:0000256" key="3">
    <source>
        <dbReference type="ARBA" id="ARBA00022630"/>
    </source>
</evidence>
<gene>
    <name evidence="9" type="ordered locus">Ngar_c18360</name>
</gene>
<dbReference type="AlphaFoldDB" id="K0IN52"/>
<accession>K0IN52</accession>
<evidence type="ECO:0000256" key="1">
    <source>
        <dbReference type="ARBA" id="ARBA00001974"/>
    </source>
</evidence>
<sequence>MLIHACGKNLLYAYGYSLPLHHVIADDLLRIAKGEVLGDSWSRQAYSVDASHYEIQPAAAICPVDSHDVEQACKYSSEKKVPITARGAGTGLLGQSLSEGIILDFTKHMNRIIEIEDDYVVVQPGIVKGVLDRELKKRNKFLPPDPASSNYCTIGGMIADNSSGMHCLGYGNTIDFLEGVDVVYADGEPGFASADRFDGRMEKLGKLLSPHADAIKNGYPKVSKNSCGYRLDTVMSDRFMPHKVFAASEGTLGIVTCAKLRLLDIPEYRCIMVLGFVDLLGAVSAVPAILKFSPVALEMLDHTVLSFGSRAGGTGCLLFVEFAGDDSKKIEDRLQACKEELAGKCSVLEYASDEQSMAKIWRARKGALNNVMKLTVGSRKPIGLIEDTVVRPELLADHATNLLQTYRQNKLDYVMYGHVGDGNIHTRPLVDMGSDKEVDLMRRIAKSVFEQVIRSGGTITGEHGDGLARVSYIEMMYGRHITDLFSAVKKLLDPAFMMNPGKKVPVQ</sequence>
<protein>
    <recommendedName>
        <fullName evidence="7">D-lactate dehydrogenase (cytochrome)</fullName>
        <ecNumber evidence="7">1.1.2.4</ecNumber>
    </recommendedName>
</protein>
<keyword evidence="3" id="KW-0285">Flavoprotein</keyword>
<feature type="domain" description="FAD-binding PCMH-type" evidence="8">
    <location>
        <begin position="53"/>
        <end position="265"/>
    </location>
</feature>
<dbReference type="InParanoid" id="K0IN52"/>
<dbReference type="EMBL" id="CP002408">
    <property type="protein sequence ID" value="AFU58769.1"/>
    <property type="molecule type" value="Genomic_DNA"/>
</dbReference>
<dbReference type="HOGENOM" id="CLU_017779_9_2_2"/>
<evidence type="ECO:0000256" key="4">
    <source>
        <dbReference type="ARBA" id="ARBA00022827"/>
    </source>
</evidence>
<dbReference type="InterPro" id="IPR016171">
    <property type="entry name" value="Vanillyl_alc_oxidase_C-sub2"/>
</dbReference>
<evidence type="ECO:0000256" key="2">
    <source>
        <dbReference type="ARBA" id="ARBA00008000"/>
    </source>
</evidence>
<dbReference type="Gene3D" id="3.30.465.10">
    <property type="match status" value="1"/>
</dbReference>
<dbReference type="SUPFAM" id="SSF56176">
    <property type="entry name" value="FAD-binding/transporter-associated domain-like"/>
    <property type="match status" value="1"/>
</dbReference>
<dbReference type="InterPro" id="IPR016169">
    <property type="entry name" value="FAD-bd_PCMH_sub2"/>
</dbReference>
<proteinExistence type="inferred from homology"/>
<evidence type="ECO:0000313" key="9">
    <source>
        <dbReference type="EMBL" id="AFU58769.1"/>
    </source>
</evidence>
<evidence type="ECO:0000259" key="8">
    <source>
        <dbReference type="PROSITE" id="PS51387"/>
    </source>
</evidence>
<dbReference type="Pfam" id="PF02913">
    <property type="entry name" value="FAD-oxidase_C"/>
    <property type="match status" value="1"/>
</dbReference>
<dbReference type="BioCyc" id="CNIT1237085:G1324-1834-MONOMER"/>
<dbReference type="InterPro" id="IPR004113">
    <property type="entry name" value="FAD-bd_oxidored_4_C"/>
</dbReference>
<dbReference type="PANTHER" id="PTHR11748">
    <property type="entry name" value="D-LACTATE DEHYDROGENASE"/>
    <property type="match status" value="1"/>
</dbReference>
<reference evidence="9 10" key="1">
    <citation type="journal article" date="2012" name="Environ. Microbiol.">
        <title>The genome of the ammonia-oxidizing Candidatus Nitrososphaera gargensis: insights into metabolic versatility and environmental adaptations.</title>
        <authorList>
            <person name="Spang A."/>
            <person name="Poehlein A."/>
            <person name="Offre P."/>
            <person name="Zumbragel S."/>
            <person name="Haider S."/>
            <person name="Rychlik N."/>
            <person name="Nowka B."/>
            <person name="Schmeisser C."/>
            <person name="Lebedeva E.V."/>
            <person name="Rattei T."/>
            <person name="Bohm C."/>
            <person name="Schmid M."/>
            <person name="Galushko A."/>
            <person name="Hatzenpichler R."/>
            <person name="Weinmaier T."/>
            <person name="Daniel R."/>
            <person name="Schleper C."/>
            <person name="Spieck E."/>
            <person name="Streit W."/>
            <person name="Wagner M."/>
        </authorList>
    </citation>
    <scope>NUCLEOTIDE SEQUENCE [LARGE SCALE GENOMIC DNA]</scope>
    <source>
        <strain evidence="10">Ga9.2</strain>
    </source>
</reference>
<evidence type="ECO:0000256" key="6">
    <source>
        <dbReference type="ARBA" id="ARBA00023002"/>
    </source>
</evidence>
<dbReference type="PROSITE" id="PS51387">
    <property type="entry name" value="FAD_PCMH"/>
    <property type="match status" value="1"/>
</dbReference>
<dbReference type="STRING" id="1237085.Ngar_c18360"/>
<dbReference type="KEGG" id="nga:Ngar_c18360"/>
<dbReference type="Gene3D" id="3.30.70.2740">
    <property type="match status" value="1"/>
</dbReference>
<comment type="similarity">
    <text evidence="2">Belongs to the FAD-binding oxidoreductase/transferase type 4 family.</text>
</comment>
<keyword evidence="6" id="KW-0560">Oxidoreductase</keyword>
<dbReference type="SUPFAM" id="SSF55103">
    <property type="entry name" value="FAD-linked oxidases, C-terminal domain"/>
    <property type="match status" value="1"/>
</dbReference>
<dbReference type="GO" id="GO:0004458">
    <property type="term" value="F:D-lactate dehydrogenase (cytochrome) activity"/>
    <property type="evidence" value="ECO:0007669"/>
    <property type="project" value="UniProtKB-EC"/>
</dbReference>
<dbReference type="GO" id="GO:0008720">
    <property type="term" value="F:D-lactate dehydrogenase (NAD+) activity"/>
    <property type="evidence" value="ECO:0007669"/>
    <property type="project" value="TreeGrafter"/>
</dbReference>
<dbReference type="InterPro" id="IPR036318">
    <property type="entry name" value="FAD-bd_PCMH-like_sf"/>
</dbReference>
<keyword evidence="4" id="KW-0274">FAD</keyword>
<dbReference type="EC" id="1.1.2.4" evidence="7"/>